<sequence length="107" mass="12077">MVALLKYLKKMNKKSWLTIISLIYFFVSLALPLWTHYLNRNMEIFINGFPYFGPIITSFVFCVLGGGLLFLASKYSGSAKLKSLLVFGMVFSGLGVFYGILLIFITV</sequence>
<proteinExistence type="predicted"/>
<protein>
    <submittedName>
        <fullName evidence="2">Uncharacterized protein</fullName>
    </submittedName>
</protein>
<feature type="transmembrane region" description="Helical" evidence="1">
    <location>
        <begin position="84"/>
        <end position="105"/>
    </location>
</feature>
<feature type="transmembrane region" description="Helical" evidence="1">
    <location>
        <begin position="49"/>
        <end position="72"/>
    </location>
</feature>
<dbReference type="HOGENOM" id="CLU_2207233_0_0_0"/>
<keyword evidence="1" id="KW-0472">Membrane</keyword>
<dbReference type="Proteomes" id="UP000011704">
    <property type="component" value="Unassembled WGS sequence"/>
</dbReference>
<feature type="transmembrane region" description="Helical" evidence="1">
    <location>
        <begin position="16"/>
        <end position="37"/>
    </location>
</feature>
<reference evidence="2 3" key="1">
    <citation type="journal article" date="2013" name="Front. Microbiol.">
        <title>The genome of Nitrospina gracilis illuminates the metabolism and evolution of the major marine nitrite oxidizer.</title>
        <authorList>
            <person name="Luecker S."/>
            <person name="Nowka B."/>
            <person name="Rattei T."/>
            <person name="Spieck E."/>
            <person name="and Daims H."/>
        </authorList>
    </citation>
    <scope>NUCLEOTIDE SEQUENCE [LARGE SCALE GENOMIC DNA]</scope>
    <source>
        <strain evidence="2 3">3/211</strain>
    </source>
</reference>
<dbReference type="AlphaFoldDB" id="M1ZBT2"/>
<keyword evidence="1" id="KW-0812">Transmembrane</keyword>
<dbReference type="STRING" id="1266370.NITGR_360012"/>
<keyword evidence="1" id="KW-1133">Transmembrane helix</keyword>
<dbReference type="EMBL" id="CAQJ01000040">
    <property type="protein sequence ID" value="CCQ90674.1"/>
    <property type="molecule type" value="Genomic_DNA"/>
</dbReference>
<name>M1ZBT2_NITG3</name>
<comment type="caution">
    <text evidence="2">The sequence shown here is derived from an EMBL/GenBank/DDBJ whole genome shotgun (WGS) entry which is preliminary data.</text>
</comment>
<organism evidence="2 3">
    <name type="scientific">Nitrospina gracilis (strain 3/211)</name>
    <dbReference type="NCBI Taxonomy" id="1266370"/>
    <lineage>
        <taxon>Bacteria</taxon>
        <taxon>Pseudomonadati</taxon>
        <taxon>Nitrospinota/Tectimicrobiota group</taxon>
        <taxon>Nitrospinota</taxon>
        <taxon>Nitrospinia</taxon>
        <taxon>Nitrospinales</taxon>
        <taxon>Nitrospinaceae</taxon>
        <taxon>Nitrospina</taxon>
    </lineage>
</organism>
<evidence type="ECO:0000256" key="1">
    <source>
        <dbReference type="SAM" id="Phobius"/>
    </source>
</evidence>
<dbReference type="InParanoid" id="M1ZBT2"/>
<evidence type="ECO:0000313" key="2">
    <source>
        <dbReference type="EMBL" id="CCQ90674.1"/>
    </source>
</evidence>
<gene>
    <name evidence="2" type="ORF">NITGR_360012</name>
</gene>
<evidence type="ECO:0000313" key="3">
    <source>
        <dbReference type="Proteomes" id="UP000011704"/>
    </source>
</evidence>
<keyword evidence="3" id="KW-1185">Reference proteome</keyword>
<accession>M1ZBT2</accession>